<dbReference type="Proteomes" id="UP000324767">
    <property type="component" value="Unassembled WGS sequence"/>
</dbReference>
<proteinExistence type="predicted"/>
<dbReference type="EMBL" id="VXIT01000006">
    <property type="protein sequence ID" value="KAA6412118.1"/>
    <property type="molecule type" value="Genomic_DNA"/>
</dbReference>
<dbReference type="AlphaFoldDB" id="A0A5M8PT24"/>
<reference evidence="1 2" key="1">
    <citation type="submission" date="2019-09" db="EMBL/GenBank/DDBJ databases">
        <title>The hologenome of the rock-dwelling lichen Lasallia pustulata.</title>
        <authorList>
            <person name="Greshake Tzovaras B."/>
            <person name="Segers F."/>
            <person name="Bicker A."/>
            <person name="Dal Grande F."/>
            <person name="Otte J."/>
            <person name="Hankeln T."/>
            <person name="Schmitt I."/>
            <person name="Ebersberger I."/>
        </authorList>
    </citation>
    <scope>NUCLEOTIDE SEQUENCE [LARGE SCALE GENOMIC DNA]</scope>
    <source>
        <strain evidence="1">A1-1</strain>
    </source>
</reference>
<name>A0A5M8PT24_9LECA</name>
<evidence type="ECO:0000313" key="2">
    <source>
        <dbReference type="Proteomes" id="UP000324767"/>
    </source>
</evidence>
<organism evidence="1 2">
    <name type="scientific">Lasallia pustulata</name>
    <dbReference type="NCBI Taxonomy" id="136370"/>
    <lineage>
        <taxon>Eukaryota</taxon>
        <taxon>Fungi</taxon>
        <taxon>Dikarya</taxon>
        <taxon>Ascomycota</taxon>
        <taxon>Pezizomycotina</taxon>
        <taxon>Lecanoromycetes</taxon>
        <taxon>OSLEUM clade</taxon>
        <taxon>Umbilicariomycetidae</taxon>
        <taxon>Umbilicariales</taxon>
        <taxon>Umbilicariaceae</taxon>
        <taxon>Lasallia</taxon>
    </lineage>
</organism>
<accession>A0A5M8PT24</accession>
<comment type="caution">
    <text evidence="1">The sequence shown here is derived from an EMBL/GenBank/DDBJ whole genome shotgun (WGS) entry which is preliminary data.</text>
</comment>
<evidence type="ECO:0000313" key="1">
    <source>
        <dbReference type="EMBL" id="KAA6412118.1"/>
    </source>
</evidence>
<protein>
    <submittedName>
        <fullName evidence="1">Uncharacterized protein</fullName>
    </submittedName>
</protein>
<sequence length="169" mass="16786">MSRISRVSAIHTSIRSSVQKQPSQTIVASQTLRFTYPITYPPSVSQTMSIPLMAQQLVTAEEASRAAVLAAGHEALVLPGVGLVDPGVPAEVRGVLEGAGAGGVRAGMSCWCDGRGAGDGASGLLDRGLDGGARGACGGVGWVGGGVGWASEADGWASGIGKNAGVDVG</sequence>
<gene>
    <name evidence="1" type="ORF">FRX48_04268</name>
</gene>